<reference evidence="3 4" key="1">
    <citation type="submission" date="2018-06" db="EMBL/GenBank/DDBJ databases">
        <authorList>
            <consortium name="Pathogen Informatics"/>
            <person name="Doyle S."/>
        </authorList>
    </citation>
    <scope>NUCLEOTIDE SEQUENCE [LARGE SCALE GENOMIC DNA]</scope>
    <source>
        <strain evidence="3 4">NCTC12157</strain>
    </source>
</reference>
<dbReference type="Pfam" id="PF01645">
    <property type="entry name" value="Glu_synthase"/>
    <property type="match status" value="1"/>
</dbReference>
<dbReference type="InterPro" id="IPR002932">
    <property type="entry name" value="Glu_synthdom"/>
</dbReference>
<name>A0A377N881_9GAMM</name>
<dbReference type="Gene3D" id="3.20.20.70">
    <property type="entry name" value="Aldolase class I"/>
    <property type="match status" value="1"/>
</dbReference>
<proteinExistence type="inferred from homology"/>
<evidence type="ECO:0000256" key="1">
    <source>
        <dbReference type="ARBA" id="ARBA00009716"/>
    </source>
</evidence>
<organism evidence="3 4">
    <name type="scientific">Ewingella americana</name>
    <dbReference type="NCBI Taxonomy" id="41202"/>
    <lineage>
        <taxon>Bacteria</taxon>
        <taxon>Pseudomonadati</taxon>
        <taxon>Pseudomonadota</taxon>
        <taxon>Gammaproteobacteria</taxon>
        <taxon>Enterobacterales</taxon>
        <taxon>Yersiniaceae</taxon>
        <taxon>Ewingella</taxon>
    </lineage>
</organism>
<dbReference type="AlphaFoldDB" id="A0A377N881"/>
<dbReference type="Proteomes" id="UP000254304">
    <property type="component" value="Unassembled WGS sequence"/>
</dbReference>
<dbReference type="InterPro" id="IPR013785">
    <property type="entry name" value="Aldolase_TIM"/>
</dbReference>
<dbReference type="PANTHER" id="PTHR43819:SF1">
    <property type="entry name" value="ARCHAEAL-TYPE GLUTAMATE SYNTHASE [NADPH]"/>
    <property type="match status" value="1"/>
</dbReference>
<evidence type="ECO:0000313" key="4">
    <source>
        <dbReference type="Proteomes" id="UP000254304"/>
    </source>
</evidence>
<dbReference type="PANTHER" id="PTHR43819">
    <property type="entry name" value="ARCHAEAL-TYPE GLUTAMATE SYNTHASE [NADPH]"/>
    <property type="match status" value="1"/>
</dbReference>
<dbReference type="SUPFAM" id="SSF51395">
    <property type="entry name" value="FMN-linked oxidoreductases"/>
    <property type="match status" value="1"/>
</dbReference>
<protein>
    <submittedName>
        <fullName evidence="3">Ferredoxin-dependent glutamate synthase 2</fullName>
        <ecNumber evidence="3">1.4.7.1</ecNumber>
    </submittedName>
</protein>
<evidence type="ECO:0000259" key="2">
    <source>
        <dbReference type="Pfam" id="PF01645"/>
    </source>
</evidence>
<dbReference type="GO" id="GO:0006537">
    <property type="term" value="P:glutamate biosynthetic process"/>
    <property type="evidence" value="ECO:0007669"/>
    <property type="project" value="InterPro"/>
</dbReference>
<sequence>MFAVGCIQSQSCHTNRCPTGVATQDSLRQKALVVPDKAERVYHFHQNTVKALAEMLAAAGVSRPEQLTSHHMLRRITSTEIKVYADIYYYLEPGALLKDKIESDFYSRMWRMATSSSFDAQLIALAS</sequence>
<dbReference type="EC" id="1.4.7.1" evidence="3"/>
<dbReference type="GO" id="GO:0016041">
    <property type="term" value="F:glutamate synthase (ferredoxin) activity"/>
    <property type="evidence" value="ECO:0007669"/>
    <property type="project" value="UniProtKB-EC"/>
</dbReference>
<keyword evidence="3" id="KW-0560">Oxidoreductase</keyword>
<gene>
    <name evidence="3" type="primary">gltS_1</name>
    <name evidence="3" type="ORF">NCTC12157_00687</name>
</gene>
<comment type="similarity">
    <text evidence="1">Belongs to the glutamate synthase family.</text>
</comment>
<evidence type="ECO:0000313" key="3">
    <source>
        <dbReference type="EMBL" id="STQ43018.1"/>
    </source>
</evidence>
<accession>A0A377N881</accession>
<dbReference type="EMBL" id="UGGO01000001">
    <property type="protein sequence ID" value="STQ43018.1"/>
    <property type="molecule type" value="Genomic_DNA"/>
</dbReference>
<feature type="domain" description="Glutamate synthase" evidence="2">
    <location>
        <begin position="1"/>
        <end position="61"/>
    </location>
</feature>